<dbReference type="GO" id="GO:0003677">
    <property type="term" value="F:DNA binding"/>
    <property type="evidence" value="ECO:0007669"/>
    <property type="project" value="InterPro"/>
</dbReference>
<dbReference type="PANTHER" id="PTHR47691:SF3">
    <property type="entry name" value="HTH-TYPE TRANSCRIPTIONAL REGULATOR RV0890C-RELATED"/>
    <property type="match status" value="1"/>
</dbReference>
<dbReference type="Gene3D" id="1.25.40.10">
    <property type="entry name" value="Tetratricopeptide repeat domain"/>
    <property type="match status" value="1"/>
</dbReference>
<proteinExistence type="predicted"/>
<keyword evidence="3" id="KW-1185">Reference proteome</keyword>
<evidence type="ECO:0000313" key="2">
    <source>
        <dbReference type="EMBL" id="TWP53503.1"/>
    </source>
</evidence>
<dbReference type="Pfam" id="PF13191">
    <property type="entry name" value="AAA_16"/>
    <property type="match status" value="1"/>
</dbReference>
<comment type="caution">
    <text evidence="2">The sequence shown here is derived from an EMBL/GenBank/DDBJ whole genome shotgun (WGS) entry which is preliminary data.</text>
</comment>
<dbReference type="InterPro" id="IPR016032">
    <property type="entry name" value="Sig_transdc_resp-reg_C-effctor"/>
</dbReference>
<dbReference type="InterPro" id="IPR041664">
    <property type="entry name" value="AAA_16"/>
</dbReference>
<dbReference type="PRINTS" id="PR00364">
    <property type="entry name" value="DISEASERSIST"/>
</dbReference>
<reference evidence="2 3" key="1">
    <citation type="submission" date="2019-07" db="EMBL/GenBank/DDBJ databases">
        <title>Lentzea xizangensis sp. nov., isolated from Qinghai-Tibetan Plateau Soils.</title>
        <authorList>
            <person name="Huang J."/>
        </authorList>
    </citation>
    <scope>NUCLEOTIDE SEQUENCE [LARGE SCALE GENOMIC DNA]</scope>
    <source>
        <strain evidence="2 3">FXJ1.1311</strain>
    </source>
</reference>
<sequence length="774" mass="85466">MSESGTCESCGTAMTPRQANARVSRYCSNACRQRAYRQRLSSTPSDPDLPEYPDVFIGRESEIADLGPLLRKHRLLTLLGPGGVGKTRLVMELLRLSRHIEARVVEIARLTRPEQVVQAVAEAAGVPELPGTPLRARVLADLAGRKITLVLDSCEHLVDACCELVDEMLARCPGVRVLTTSREALRAVGEAVYPLKGLSVEGRPWSEAERLFVERARESATTFQPSESDHDLIAAVCARLDGIPLAIELAARLVRPLSVREISHHLDRRLDLLNIGHRGAEARHQSLRAAIAWSYDLLTSPEQTLFRRLSLLPGGFALDTAQVVFDGDVLGTLTNLEAKSLVSREGNGRFRMLESVRLYALERLREHGEEEVMNERILTWLCEIAEPGVTSSILTERQIRRQRDEYDNVAYAFGRMADVTDERRLMLASILLRVRFDQGYVTEAGAVLVDVLATTPATSRFRCLALEYAALFALHQGHLDDGHRYATEAIDTASTTGQERILCRLYRTLASVCMARGDTAATIVMLRRSIEHGLSNGNEISVACTKQNLAWILLIQGDIAGARELVDVALPSMRAHARPDIVAVVLHTTGCVALEAGDHGWALSCFEEGVRVGVDALRTYLDCIEGCGVIALRSGQLERGVRLLFAGESARMVLDWAREPWWQERYDLALTTARELLSRNVFEQASVTGCGMDLYQAADYALDEDSWRPEAEPVLSARQQVVAGMIAQGMTNVQIAARLNISHRTVESHVRNIKTALDVSSRAQLAAWVSQQSS</sequence>
<dbReference type="PRINTS" id="PR00038">
    <property type="entry name" value="HTHLUXR"/>
</dbReference>
<dbReference type="Pfam" id="PF00196">
    <property type="entry name" value="GerE"/>
    <property type="match status" value="1"/>
</dbReference>
<dbReference type="AlphaFoldDB" id="A0A563F0T2"/>
<accession>A0A563F0T2</accession>
<gene>
    <name evidence="2" type="ORF">FKR81_06005</name>
</gene>
<dbReference type="SMART" id="SM00421">
    <property type="entry name" value="HTH_LUXR"/>
    <property type="match status" value="1"/>
</dbReference>
<dbReference type="Proteomes" id="UP000316639">
    <property type="component" value="Unassembled WGS sequence"/>
</dbReference>
<dbReference type="SUPFAM" id="SSF46894">
    <property type="entry name" value="C-terminal effector domain of the bipartite response regulators"/>
    <property type="match status" value="1"/>
</dbReference>
<dbReference type="InterPro" id="IPR011990">
    <property type="entry name" value="TPR-like_helical_dom_sf"/>
</dbReference>
<feature type="domain" description="HTH luxR-type" evidence="1">
    <location>
        <begin position="708"/>
        <end position="773"/>
    </location>
</feature>
<protein>
    <submittedName>
        <fullName evidence="2">LuxR family transcriptional regulator</fullName>
    </submittedName>
</protein>
<dbReference type="EMBL" id="VOBR01000003">
    <property type="protein sequence ID" value="TWP53503.1"/>
    <property type="molecule type" value="Genomic_DNA"/>
</dbReference>
<name>A0A563F0T2_9PSEU</name>
<dbReference type="PANTHER" id="PTHR47691">
    <property type="entry name" value="REGULATOR-RELATED"/>
    <property type="match status" value="1"/>
</dbReference>
<evidence type="ECO:0000259" key="1">
    <source>
        <dbReference type="PROSITE" id="PS50043"/>
    </source>
</evidence>
<dbReference type="PROSITE" id="PS50043">
    <property type="entry name" value="HTH_LUXR_2"/>
    <property type="match status" value="1"/>
</dbReference>
<dbReference type="CDD" id="cd06170">
    <property type="entry name" value="LuxR_C_like"/>
    <property type="match status" value="1"/>
</dbReference>
<dbReference type="OrthoDB" id="499349at2"/>
<dbReference type="SUPFAM" id="SSF48452">
    <property type="entry name" value="TPR-like"/>
    <property type="match status" value="2"/>
</dbReference>
<dbReference type="InterPro" id="IPR027417">
    <property type="entry name" value="P-loop_NTPase"/>
</dbReference>
<dbReference type="InterPro" id="IPR036388">
    <property type="entry name" value="WH-like_DNA-bd_sf"/>
</dbReference>
<organism evidence="2 3">
    <name type="scientific">Lentzea tibetensis</name>
    <dbReference type="NCBI Taxonomy" id="2591470"/>
    <lineage>
        <taxon>Bacteria</taxon>
        <taxon>Bacillati</taxon>
        <taxon>Actinomycetota</taxon>
        <taxon>Actinomycetes</taxon>
        <taxon>Pseudonocardiales</taxon>
        <taxon>Pseudonocardiaceae</taxon>
        <taxon>Lentzea</taxon>
    </lineage>
</organism>
<dbReference type="SUPFAM" id="SSF52540">
    <property type="entry name" value="P-loop containing nucleoside triphosphate hydrolases"/>
    <property type="match status" value="1"/>
</dbReference>
<dbReference type="RefSeq" id="WP_146349914.1">
    <property type="nucleotide sequence ID" value="NZ_VOBR01000003.1"/>
</dbReference>
<dbReference type="Gene3D" id="1.10.10.10">
    <property type="entry name" value="Winged helix-like DNA-binding domain superfamily/Winged helix DNA-binding domain"/>
    <property type="match status" value="1"/>
</dbReference>
<dbReference type="Gene3D" id="3.40.50.300">
    <property type="entry name" value="P-loop containing nucleotide triphosphate hydrolases"/>
    <property type="match status" value="1"/>
</dbReference>
<dbReference type="InterPro" id="IPR000792">
    <property type="entry name" value="Tscrpt_reg_LuxR_C"/>
</dbReference>
<evidence type="ECO:0000313" key="3">
    <source>
        <dbReference type="Proteomes" id="UP000316639"/>
    </source>
</evidence>
<dbReference type="GO" id="GO:0006355">
    <property type="term" value="P:regulation of DNA-templated transcription"/>
    <property type="evidence" value="ECO:0007669"/>
    <property type="project" value="InterPro"/>
</dbReference>